<evidence type="ECO:0000256" key="5">
    <source>
        <dbReference type="ARBA" id="ARBA00023237"/>
    </source>
</evidence>
<comment type="subcellular location">
    <subcellularLocation>
        <location evidence="1">Cell outer membrane</location>
    </subcellularLocation>
</comment>
<feature type="signal peptide" evidence="6">
    <location>
        <begin position="1"/>
        <end position="18"/>
    </location>
</feature>
<feature type="chain" id="PRO_5040929706" evidence="6">
    <location>
        <begin position="19"/>
        <end position="595"/>
    </location>
</feature>
<gene>
    <name evidence="8" type="ORF">OCK74_13385</name>
</gene>
<reference evidence="8" key="2">
    <citation type="submission" date="2023-04" db="EMBL/GenBank/DDBJ databases">
        <title>Paracnuella aquatica gen. nov., sp. nov., a member of the family Chitinophagaceae isolated from a hot spring.</title>
        <authorList>
            <person name="Wang C."/>
        </authorList>
    </citation>
    <scope>NUCLEOTIDE SEQUENCE</scope>
    <source>
        <strain evidence="8">LB-8</strain>
    </source>
</reference>
<dbReference type="RefSeq" id="WP_279297550.1">
    <property type="nucleotide sequence ID" value="NZ_JAOTIF010000009.1"/>
</dbReference>
<evidence type="ECO:0000256" key="1">
    <source>
        <dbReference type="ARBA" id="ARBA00004442"/>
    </source>
</evidence>
<dbReference type="EMBL" id="JAOTIF010000009">
    <property type="protein sequence ID" value="MCU7550110.1"/>
    <property type="molecule type" value="Genomic_DNA"/>
</dbReference>
<dbReference type="Gene3D" id="1.25.40.390">
    <property type="match status" value="1"/>
</dbReference>
<dbReference type="InterPro" id="IPR011990">
    <property type="entry name" value="TPR-like_helical_dom_sf"/>
</dbReference>
<protein>
    <submittedName>
        <fullName evidence="8">RagB/SusD family nutrient uptake outer membrane protein</fullName>
    </submittedName>
</protein>
<keyword evidence="9" id="KW-1185">Reference proteome</keyword>
<comment type="caution">
    <text evidence="8">The sequence shown here is derived from an EMBL/GenBank/DDBJ whole genome shotgun (WGS) entry which is preliminary data.</text>
</comment>
<dbReference type="PROSITE" id="PS51257">
    <property type="entry name" value="PROKAR_LIPOPROTEIN"/>
    <property type="match status" value="1"/>
</dbReference>
<evidence type="ECO:0000313" key="9">
    <source>
        <dbReference type="Proteomes" id="UP001155483"/>
    </source>
</evidence>
<keyword evidence="4" id="KW-0472">Membrane</keyword>
<evidence type="ECO:0000256" key="4">
    <source>
        <dbReference type="ARBA" id="ARBA00023136"/>
    </source>
</evidence>
<name>A0A9X2XW27_9BACT</name>
<evidence type="ECO:0000256" key="2">
    <source>
        <dbReference type="ARBA" id="ARBA00006275"/>
    </source>
</evidence>
<organism evidence="8 9">
    <name type="scientific">Paraflavisolibacter caeni</name>
    <dbReference type="NCBI Taxonomy" id="2982496"/>
    <lineage>
        <taxon>Bacteria</taxon>
        <taxon>Pseudomonadati</taxon>
        <taxon>Bacteroidota</taxon>
        <taxon>Chitinophagia</taxon>
        <taxon>Chitinophagales</taxon>
        <taxon>Chitinophagaceae</taxon>
        <taxon>Paraflavisolibacter</taxon>
    </lineage>
</organism>
<evidence type="ECO:0000259" key="7">
    <source>
        <dbReference type="Pfam" id="PF07980"/>
    </source>
</evidence>
<dbReference type="GO" id="GO:0009279">
    <property type="term" value="C:cell outer membrane"/>
    <property type="evidence" value="ECO:0007669"/>
    <property type="project" value="UniProtKB-SubCell"/>
</dbReference>
<accession>A0A9X2XW27</accession>
<proteinExistence type="inferred from homology"/>
<keyword evidence="5" id="KW-0998">Cell outer membrane</keyword>
<dbReference type="AlphaFoldDB" id="A0A9X2XW27"/>
<evidence type="ECO:0000256" key="6">
    <source>
        <dbReference type="SAM" id="SignalP"/>
    </source>
</evidence>
<dbReference type="Pfam" id="PF07980">
    <property type="entry name" value="SusD_RagB"/>
    <property type="match status" value="1"/>
</dbReference>
<dbReference type="Proteomes" id="UP001155483">
    <property type="component" value="Unassembled WGS sequence"/>
</dbReference>
<feature type="domain" description="RagB/SusD" evidence="7">
    <location>
        <begin position="266"/>
        <end position="594"/>
    </location>
</feature>
<keyword evidence="3 6" id="KW-0732">Signal</keyword>
<evidence type="ECO:0000256" key="3">
    <source>
        <dbReference type="ARBA" id="ARBA00022729"/>
    </source>
</evidence>
<comment type="similarity">
    <text evidence="2">Belongs to the SusD family.</text>
</comment>
<evidence type="ECO:0000313" key="8">
    <source>
        <dbReference type="EMBL" id="MCU7550110.1"/>
    </source>
</evidence>
<reference evidence="8" key="1">
    <citation type="submission" date="2022-09" db="EMBL/GenBank/DDBJ databases">
        <authorList>
            <person name="Yuan C."/>
            <person name="Ke Z."/>
        </authorList>
    </citation>
    <scope>NUCLEOTIDE SEQUENCE</scope>
    <source>
        <strain evidence="8">LB-8</strain>
    </source>
</reference>
<sequence>MRKNNLYIVICCMMLIMAASCKKDFMDRFPQTSIPPDLFFKSEEDLALYINGLISLPDRWSYVSDQNTDDKATTSAQEIKSMMTGTPNSQNITGGWTWSRLRNINYFLQNYDKAAVTQEVKDHYAGLARYYRAEFYLDKVKRFSNVPWYSRALNPSDTVDLYKSRDPRTLIIDSIMTDLEFAASHVKESVPEGTPGKWVVKLVYARAALYEGTYRRYHTELNLQNTANSFLQKAAQIANEIIASNKFQLHGDYVALFNSASLAGNKEVILANIYDQDLNRSGGNNGYINNYEQSLSRDLVQTYLMKDGSRFTDQPDYQTFSFVQEFQNRDPRLSQTFMYPGIKLAPNTQPYVLRLNKNFTGYHQLKGYINTTDSKVNNSVDFPAYRYAEVLLIYAEALAELGTLTQGDLDKSVNLLRSRVGMPALNLAAANGNADPVLASKYPDVTGANKGVILEIRREKRVEFAAEGYRFDDLMRWNTGMELEKIPEGMYFPGLGKYDLTGDGVEDIILIDKTASIPPSGSQEANSLGVKLVYYKAGSYGEDVTVYLKNGKNGGPIVTDNKVRQFVAPKYYYRPIPFNQMTLNPNLGPQIFGWD</sequence>
<dbReference type="SUPFAM" id="SSF48452">
    <property type="entry name" value="TPR-like"/>
    <property type="match status" value="1"/>
</dbReference>
<dbReference type="InterPro" id="IPR012944">
    <property type="entry name" value="SusD_RagB_dom"/>
</dbReference>